<evidence type="ECO:0000256" key="3">
    <source>
        <dbReference type="SAM" id="MobiDB-lite"/>
    </source>
</evidence>
<proteinExistence type="inferred from homology"/>
<keyword evidence="5" id="KW-1185">Reference proteome</keyword>
<dbReference type="AlphaFoldDB" id="A0AAP0N4N4"/>
<comment type="similarity">
    <text evidence="1">Belongs to the ABI family.</text>
</comment>
<sequence length="324" mass="36963">MESVTSSSSVSAHKEAYNYDEFFMKQSLLFSDSLKDLKNLRKQLYSAAEYFELSYSRDDQQLVMDALKDYTIKALINTVDHLGSMAYKVNSLLDEKAGKFAGIELQVSCIGQRVRTCQEFNDYAGFSQQSLELKTPKHHKRYFFPAVDARYAVVPTESKFHSYSPCEVNDSHQLMNVQATSSKTPSPIVRNGHSVSPFSQSSSSPRAFMFTRIASNKEPGKQRESPNHFPLVRCGSLVTRSPAPEFPLTRTGSFVNRSYTPNPVHSKRHNPLEHRRAISLGPRTERERTEEIEQYSSKSKRLLKALFSMRKPKKDGTLYLYLDE</sequence>
<reference evidence="4 5" key="1">
    <citation type="journal article" date="2024" name="Plant J.">
        <title>Genome sequences and population genomics reveal climatic adaptation and genomic divergence between two closely related sweetgum species.</title>
        <authorList>
            <person name="Xu W.Q."/>
            <person name="Ren C.Q."/>
            <person name="Zhang X.Y."/>
            <person name="Comes H.P."/>
            <person name="Liu X.H."/>
            <person name="Li Y.G."/>
            <person name="Kettle C.J."/>
            <person name="Jalonen R."/>
            <person name="Gaisberger H."/>
            <person name="Ma Y.Z."/>
            <person name="Qiu Y.X."/>
        </authorList>
    </citation>
    <scope>NUCLEOTIDE SEQUENCE [LARGE SCALE GENOMIC DNA]</scope>
    <source>
        <strain evidence="4">Hangzhou</strain>
    </source>
</reference>
<evidence type="ECO:0000313" key="5">
    <source>
        <dbReference type="Proteomes" id="UP001415857"/>
    </source>
</evidence>
<gene>
    <name evidence="4" type="ORF">L1049_021550</name>
</gene>
<evidence type="ECO:0008006" key="6">
    <source>
        <dbReference type="Google" id="ProtNLM"/>
    </source>
</evidence>
<accession>A0AAP0N4N4</accession>
<dbReference type="Gene3D" id="6.10.140.1620">
    <property type="match status" value="1"/>
</dbReference>
<feature type="compositionally biased region" description="Low complexity" evidence="3">
    <location>
        <begin position="194"/>
        <end position="203"/>
    </location>
</feature>
<protein>
    <recommendedName>
        <fullName evidence="6">Protein ABIL2-like</fullName>
    </recommendedName>
</protein>
<organism evidence="4 5">
    <name type="scientific">Liquidambar formosana</name>
    <name type="common">Formosan gum</name>
    <dbReference type="NCBI Taxonomy" id="63359"/>
    <lineage>
        <taxon>Eukaryota</taxon>
        <taxon>Viridiplantae</taxon>
        <taxon>Streptophyta</taxon>
        <taxon>Embryophyta</taxon>
        <taxon>Tracheophyta</taxon>
        <taxon>Spermatophyta</taxon>
        <taxon>Magnoliopsida</taxon>
        <taxon>eudicotyledons</taxon>
        <taxon>Gunneridae</taxon>
        <taxon>Pentapetalae</taxon>
        <taxon>Saxifragales</taxon>
        <taxon>Altingiaceae</taxon>
        <taxon>Liquidambar</taxon>
    </lineage>
</organism>
<feature type="region of interest" description="Disordered" evidence="3">
    <location>
        <begin position="182"/>
        <end position="203"/>
    </location>
</feature>
<name>A0AAP0N4N4_LIQFO</name>
<comment type="caution">
    <text evidence="4">The sequence shown here is derived from an EMBL/GenBank/DDBJ whole genome shotgun (WGS) entry which is preliminary data.</text>
</comment>
<evidence type="ECO:0000256" key="2">
    <source>
        <dbReference type="ARBA" id="ARBA00025223"/>
    </source>
</evidence>
<comment type="function">
    <text evidence="2">Involved in regulation of actin and microtubule organization. Part of a WAVE complex that activates the Arp2/3 complex.</text>
</comment>
<evidence type="ECO:0000256" key="1">
    <source>
        <dbReference type="ARBA" id="ARBA00010020"/>
    </source>
</evidence>
<dbReference type="PANTHER" id="PTHR10460">
    <property type="entry name" value="ABL INTERACTOR FAMILY MEMBER"/>
    <property type="match status" value="1"/>
</dbReference>
<dbReference type="EMBL" id="JBBPBK010000109">
    <property type="protein sequence ID" value="KAK9266538.1"/>
    <property type="molecule type" value="Genomic_DNA"/>
</dbReference>
<evidence type="ECO:0000313" key="4">
    <source>
        <dbReference type="EMBL" id="KAK9266538.1"/>
    </source>
</evidence>
<dbReference type="Proteomes" id="UP001415857">
    <property type="component" value="Unassembled WGS sequence"/>
</dbReference>
<dbReference type="InterPro" id="IPR028457">
    <property type="entry name" value="ABI"/>
</dbReference>
<dbReference type="PANTHER" id="PTHR10460:SF10">
    <property type="entry name" value="PROTEIN ABIL3"/>
    <property type="match status" value="1"/>
</dbReference>